<dbReference type="EMBL" id="PDNA01000004">
    <property type="protein sequence ID" value="PGH27740.1"/>
    <property type="molecule type" value="Genomic_DNA"/>
</dbReference>
<feature type="compositionally biased region" description="Basic and acidic residues" evidence="1">
    <location>
        <begin position="172"/>
        <end position="197"/>
    </location>
</feature>
<feature type="region of interest" description="Disordered" evidence="1">
    <location>
        <begin position="170"/>
        <end position="210"/>
    </location>
</feature>
<proteinExistence type="predicted"/>
<dbReference type="Proteomes" id="UP000224634">
    <property type="component" value="Unassembled WGS sequence"/>
</dbReference>
<organism evidence="2 3">
    <name type="scientific">Polytolypa hystricis (strain UAMH7299)</name>
    <dbReference type="NCBI Taxonomy" id="1447883"/>
    <lineage>
        <taxon>Eukaryota</taxon>
        <taxon>Fungi</taxon>
        <taxon>Dikarya</taxon>
        <taxon>Ascomycota</taxon>
        <taxon>Pezizomycotina</taxon>
        <taxon>Eurotiomycetes</taxon>
        <taxon>Eurotiomycetidae</taxon>
        <taxon>Onygenales</taxon>
        <taxon>Onygenales incertae sedis</taxon>
        <taxon>Polytolypa</taxon>
    </lineage>
</organism>
<accession>A0A2B7Z2W1</accession>
<evidence type="ECO:0000313" key="2">
    <source>
        <dbReference type="EMBL" id="PGH27740.1"/>
    </source>
</evidence>
<evidence type="ECO:0000313" key="3">
    <source>
        <dbReference type="Proteomes" id="UP000224634"/>
    </source>
</evidence>
<name>A0A2B7Z2W1_POLH7</name>
<gene>
    <name evidence="2" type="ORF">AJ80_00527</name>
</gene>
<feature type="compositionally biased region" description="Low complexity" evidence="1">
    <location>
        <begin position="199"/>
        <end position="210"/>
    </location>
</feature>
<dbReference type="AlphaFoldDB" id="A0A2B7Z2W1"/>
<dbReference type="OrthoDB" id="3559161at2759"/>
<reference evidence="2 3" key="1">
    <citation type="submission" date="2017-10" db="EMBL/GenBank/DDBJ databases">
        <title>Comparative genomics in systemic dimorphic fungi from Ajellomycetaceae.</title>
        <authorList>
            <person name="Munoz J.F."/>
            <person name="Mcewen J.G."/>
            <person name="Clay O.K."/>
            <person name="Cuomo C.A."/>
        </authorList>
    </citation>
    <scope>NUCLEOTIDE SEQUENCE [LARGE SCALE GENOMIC DNA]</scope>
    <source>
        <strain evidence="2 3">UAMH7299</strain>
    </source>
</reference>
<evidence type="ECO:0000256" key="1">
    <source>
        <dbReference type="SAM" id="MobiDB-lite"/>
    </source>
</evidence>
<protein>
    <submittedName>
        <fullName evidence="2">Uncharacterized protein</fullName>
    </submittedName>
</protein>
<comment type="caution">
    <text evidence="2">The sequence shown here is derived from an EMBL/GenBank/DDBJ whole genome shotgun (WGS) entry which is preliminary data.</text>
</comment>
<sequence length="221" mass="23957">MASEYRKLAIPSLNDSLQLAVQHHNFKNGAFNGKISNRTPLLEGIDICLASRVLSNGERDIFRMMRAAAVEQQQGDWDKIPDADVLKKMMPVVHAMTKMFTDDMKEQGMYVPPALIQSYNPASNKTTKNITIDDEGNMRLADGGVAGLVPGAPAGFNAAGIQMMKDGGVGKGIKEEDGNKEIGSKNGTDEKKQKPSADNKANNNNAGFGKAFENNIRNAFL</sequence>
<keyword evidence="3" id="KW-1185">Reference proteome</keyword>